<dbReference type="Gene3D" id="3.40.50.300">
    <property type="entry name" value="P-loop containing nucleotide triphosphate hydrolases"/>
    <property type="match status" value="1"/>
</dbReference>
<feature type="transmembrane region" description="Helical" evidence="6">
    <location>
        <begin position="80"/>
        <end position="99"/>
    </location>
</feature>
<comment type="subcellular location">
    <subcellularLocation>
        <location evidence="1">Cell membrane</location>
        <topology evidence="1">Multi-pass membrane protein</topology>
    </subcellularLocation>
</comment>
<dbReference type="PANTHER" id="PTHR11384:SF59">
    <property type="entry name" value="LYSOSOMAL COBALAMIN TRANSPORTER ABCD4"/>
    <property type="match status" value="1"/>
</dbReference>
<feature type="transmembrane region" description="Helical" evidence="6">
    <location>
        <begin position="157"/>
        <end position="180"/>
    </location>
</feature>
<dbReference type="EMBL" id="JAAMOW010000003">
    <property type="protein sequence ID" value="NGY04667.1"/>
    <property type="molecule type" value="Genomic_DNA"/>
</dbReference>
<feature type="transmembrane region" description="Helical" evidence="6">
    <location>
        <begin position="200"/>
        <end position="220"/>
    </location>
</feature>
<dbReference type="InterPro" id="IPR036640">
    <property type="entry name" value="ABC1_TM_sf"/>
</dbReference>
<evidence type="ECO:0000313" key="10">
    <source>
        <dbReference type="Proteomes" id="UP000472676"/>
    </source>
</evidence>
<dbReference type="Proteomes" id="UP000472676">
    <property type="component" value="Unassembled WGS sequence"/>
</dbReference>
<reference evidence="9 10" key="1">
    <citation type="journal article" date="2014" name="Int. J. Syst. Evol. Microbiol.">
        <title>Solimonas terrae sp. nov., isolated from soil.</title>
        <authorList>
            <person name="Kim S.J."/>
            <person name="Moon J.Y."/>
            <person name="Weon H.Y."/>
            <person name="Ahn J.H."/>
            <person name="Chen W.M."/>
            <person name="Kwon S.W."/>
        </authorList>
    </citation>
    <scope>NUCLEOTIDE SEQUENCE [LARGE SCALE GENOMIC DNA]</scope>
    <source>
        <strain evidence="9 10">KIS83-12</strain>
    </source>
</reference>
<dbReference type="SUPFAM" id="SSF90123">
    <property type="entry name" value="ABC transporter transmembrane region"/>
    <property type="match status" value="1"/>
</dbReference>
<dbReference type="PROSITE" id="PS50893">
    <property type="entry name" value="ABC_TRANSPORTER_2"/>
    <property type="match status" value="1"/>
</dbReference>
<dbReference type="PANTHER" id="PTHR11384">
    <property type="entry name" value="ATP-BINDING CASSETTE, SUB-FAMILY D MEMBER"/>
    <property type="match status" value="1"/>
</dbReference>
<feature type="domain" description="ABC transmembrane type-1" evidence="8">
    <location>
        <begin position="45"/>
        <end position="344"/>
    </location>
</feature>
<dbReference type="InterPro" id="IPR011527">
    <property type="entry name" value="ABC1_TM_dom"/>
</dbReference>
<accession>A0A6M2BRQ5</accession>
<evidence type="ECO:0000256" key="4">
    <source>
        <dbReference type="ARBA" id="ARBA00022989"/>
    </source>
</evidence>
<evidence type="ECO:0000256" key="5">
    <source>
        <dbReference type="ARBA" id="ARBA00023136"/>
    </source>
</evidence>
<dbReference type="Pfam" id="PF06472">
    <property type="entry name" value="ABC_membrane_2"/>
    <property type="match status" value="1"/>
</dbReference>
<proteinExistence type="predicted"/>
<dbReference type="GO" id="GO:0005524">
    <property type="term" value="F:ATP binding"/>
    <property type="evidence" value="ECO:0007669"/>
    <property type="project" value="UniProtKB-KW"/>
</dbReference>
<dbReference type="InterPro" id="IPR027417">
    <property type="entry name" value="P-loop_NTPase"/>
</dbReference>
<keyword evidence="3 6" id="KW-0812">Transmembrane</keyword>
<evidence type="ECO:0000256" key="3">
    <source>
        <dbReference type="ARBA" id="ARBA00022692"/>
    </source>
</evidence>
<organism evidence="9 10">
    <name type="scientific">Solimonas terrae</name>
    <dbReference type="NCBI Taxonomy" id="1396819"/>
    <lineage>
        <taxon>Bacteria</taxon>
        <taxon>Pseudomonadati</taxon>
        <taxon>Pseudomonadota</taxon>
        <taxon>Gammaproteobacteria</taxon>
        <taxon>Nevskiales</taxon>
        <taxon>Nevskiaceae</taxon>
        <taxon>Solimonas</taxon>
    </lineage>
</organism>
<sequence>MSLQSEARATAAAFAVRPGFVRQLRLMVAAWRASGSGKALIRRMLTVVVVIAATVYGQIRLNQWNKPFFDALSRRDINDFLVQLGVFAVIIGTLLVLNVTQRWTVENLKIELRRGLVRDLVGHWMMPRRAYWLSHSGPMGVNPDQRMHEDALKFCDLTADLGVGLFQATILFGSFAGILWSLSSDFSVRFAGADYVVPGYMLWAALLYAGLGSLLSYGVGRNLIHRNAERYASEAVLRFSLVRVNEHLDAISLAEGEDDERLRIERYLADVLAAVRRLALGLTNLEWVKAGFGWITTVAPILAAAPLYFSGKVSFGGLMMAAAAFTQVESALRWFVDNFSIIADWRAALLRVASFRQAVIAHDERPAFDSHIEYADGDAGMLVIDGLEIGSPAGHDGLEPGRLVVKAGDHLQIEAAQGTSKTRLFRALTGLWPWGKGRITLPGGERIVYVPRGTPYLPRGSLREILAYPGALEGHGDAAFTHALERVGLGRLVALLDATERWEHELSQDEQLSIVFARILLQAPPWVLIDDAFTALDADMQERVADIFGNALPQTAVIHIGRAGPVLDALFTHVARLVKVSGMATVDDDAPAPGSTPASPSDSP</sequence>
<keyword evidence="9" id="KW-0067">ATP-binding</keyword>
<dbReference type="SUPFAM" id="SSF52540">
    <property type="entry name" value="P-loop containing nucleoside triphosphate hydrolases"/>
    <property type="match status" value="1"/>
</dbReference>
<evidence type="ECO:0000256" key="6">
    <source>
        <dbReference type="SAM" id="Phobius"/>
    </source>
</evidence>
<keyword evidence="2" id="KW-0813">Transport</keyword>
<keyword evidence="10" id="KW-1185">Reference proteome</keyword>
<comment type="caution">
    <text evidence="9">The sequence shown here is derived from an EMBL/GenBank/DDBJ whole genome shotgun (WGS) entry which is preliminary data.</text>
</comment>
<evidence type="ECO:0000256" key="1">
    <source>
        <dbReference type="ARBA" id="ARBA00004651"/>
    </source>
</evidence>
<dbReference type="GO" id="GO:0005886">
    <property type="term" value="C:plasma membrane"/>
    <property type="evidence" value="ECO:0007669"/>
    <property type="project" value="UniProtKB-SubCell"/>
</dbReference>
<dbReference type="AlphaFoldDB" id="A0A6M2BRQ5"/>
<dbReference type="InterPro" id="IPR003439">
    <property type="entry name" value="ABC_transporter-like_ATP-bd"/>
</dbReference>
<gene>
    <name evidence="9" type="ORF">G7Y85_07820</name>
</gene>
<dbReference type="InterPro" id="IPR050835">
    <property type="entry name" value="ABC_transporter_sub-D"/>
</dbReference>
<keyword evidence="9" id="KW-0547">Nucleotide-binding</keyword>
<feature type="transmembrane region" description="Helical" evidence="6">
    <location>
        <begin position="40"/>
        <end position="60"/>
    </location>
</feature>
<keyword evidence="4 6" id="KW-1133">Transmembrane helix</keyword>
<dbReference type="GO" id="GO:0140359">
    <property type="term" value="F:ABC-type transporter activity"/>
    <property type="evidence" value="ECO:0007669"/>
    <property type="project" value="InterPro"/>
</dbReference>
<dbReference type="RefSeq" id="WP_166254417.1">
    <property type="nucleotide sequence ID" value="NZ_JAAMOW010000003.1"/>
</dbReference>
<feature type="domain" description="ABC transporter" evidence="7">
    <location>
        <begin position="382"/>
        <end position="600"/>
    </location>
</feature>
<evidence type="ECO:0000259" key="7">
    <source>
        <dbReference type="PROSITE" id="PS50893"/>
    </source>
</evidence>
<dbReference type="GO" id="GO:0016887">
    <property type="term" value="F:ATP hydrolysis activity"/>
    <property type="evidence" value="ECO:0007669"/>
    <property type="project" value="InterPro"/>
</dbReference>
<keyword evidence="5 6" id="KW-0472">Membrane</keyword>
<evidence type="ECO:0000256" key="2">
    <source>
        <dbReference type="ARBA" id="ARBA00022448"/>
    </source>
</evidence>
<name>A0A6M2BRQ5_9GAMM</name>
<dbReference type="Gene3D" id="1.20.1560.10">
    <property type="entry name" value="ABC transporter type 1, transmembrane domain"/>
    <property type="match status" value="1"/>
</dbReference>
<feature type="transmembrane region" description="Helical" evidence="6">
    <location>
        <begin position="287"/>
        <end position="309"/>
    </location>
</feature>
<dbReference type="PROSITE" id="PS50929">
    <property type="entry name" value="ABC_TM1F"/>
    <property type="match status" value="1"/>
</dbReference>
<protein>
    <submittedName>
        <fullName evidence="9">ABC transporter ATP-binding protein/permease</fullName>
    </submittedName>
</protein>
<evidence type="ECO:0000313" key="9">
    <source>
        <dbReference type="EMBL" id="NGY04667.1"/>
    </source>
</evidence>
<evidence type="ECO:0000259" key="8">
    <source>
        <dbReference type="PROSITE" id="PS50929"/>
    </source>
</evidence>